<evidence type="ECO:0000313" key="2">
    <source>
        <dbReference type="Proteomes" id="UP000688947"/>
    </source>
</evidence>
<dbReference type="AlphaFoldDB" id="A0A8T1TZW3"/>
<dbReference type="EMBL" id="JAENGZ010001014">
    <property type="protein sequence ID" value="KAG6951447.1"/>
    <property type="molecule type" value="Genomic_DNA"/>
</dbReference>
<name>A0A8T1TZW3_9STRA</name>
<sequence length="52" mass="5864">MDMHKVTKVHFRGAEMCSGKHRTSFTDEVKERGMGAAYLGYLRRAPDVPTPP</sequence>
<proteinExistence type="predicted"/>
<evidence type="ECO:0000313" key="1">
    <source>
        <dbReference type="EMBL" id="KAG6951447.1"/>
    </source>
</evidence>
<comment type="caution">
    <text evidence="1">The sequence shown here is derived from an EMBL/GenBank/DDBJ whole genome shotgun (WGS) entry which is preliminary data.</text>
</comment>
<accession>A0A8T1TZW3</accession>
<reference evidence="1" key="1">
    <citation type="submission" date="2021-01" db="EMBL/GenBank/DDBJ databases">
        <title>Phytophthora aleatoria, a newly-described species from Pinus radiata is distinct from Phytophthora cactorum isolates based on comparative genomics.</title>
        <authorList>
            <person name="Mcdougal R."/>
            <person name="Panda P."/>
            <person name="Williams N."/>
            <person name="Studholme D.J."/>
        </authorList>
    </citation>
    <scope>NUCLEOTIDE SEQUENCE</scope>
    <source>
        <strain evidence="1">NZFS 3830</strain>
    </source>
</reference>
<organism evidence="1 2">
    <name type="scientific">Phytophthora cactorum</name>
    <dbReference type="NCBI Taxonomy" id="29920"/>
    <lineage>
        <taxon>Eukaryota</taxon>
        <taxon>Sar</taxon>
        <taxon>Stramenopiles</taxon>
        <taxon>Oomycota</taxon>
        <taxon>Peronosporomycetes</taxon>
        <taxon>Peronosporales</taxon>
        <taxon>Peronosporaceae</taxon>
        <taxon>Phytophthora</taxon>
    </lineage>
</organism>
<protein>
    <submittedName>
        <fullName evidence="1">Uncharacterized protein</fullName>
    </submittedName>
</protein>
<gene>
    <name evidence="1" type="ORF">JG687_00013604</name>
</gene>
<dbReference type="Proteomes" id="UP000688947">
    <property type="component" value="Unassembled WGS sequence"/>
</dbReference>